<dbReference type="SUPFAM" id="SSF88697">
    <property type="entry name" value="PUA domain-like"/>
    <property type="match status" value="1"/>
</dbReference>
<evidence type="ECO:0000313" key="2">
    <source>
        <dbReference type="EMBL" id="MBC2769597.1"/>
    </source>
</evidence>
<dbReference type="PANTHER" id="PTHR46732">
    <property type="entry name" value="ATP-DEPENDENT PROTEASE LA (LON) DOMAIN PROTEIN"/>
    <property type="match status" value="1"/>
</dbReference>
<dbReference type="RefSeq" id="WP_185779305.1">
    <property type="nucleotide sequence ID" value="NZ_JACJUU010000003.1"/>
</dbReference>
<protein>
    <submittedName>
        <fullName evidence="2">LON peptidase substrate-binding domain-containing protein</fullName>
    </submittedName>
</protein>
<reference evidence="2 3" key="1">
    <citation type="submission" date="2020-08" db="EMBL/GenBank/DDBJ databases">
        <title>Paraeoetvoesia sp. YC-7-48 draft genome sequence.</title>
        <authorList>
            <person name="Yao L."/>
        </authorList>
    </citation>
    <scope>NUCLEOTIDE SEQUENCE [LARGE SCALE GENOMIC DNA]</scope>
    <source>
        <strain evidence="3">YC-7-48</strain>
    </source>
</reference>
<evidence type="ECO:0000259" key="1">
    <source>
        <dbReference type="PROSITE" id="PS51787"/>
    </source>
</evidence>
<accession>A0A842HMQ4</accession>
<keyword evidence="3" id="KW-1185">Reference proteome</keyword>
<dbReference type="Gene3D" id="2.30.130.40">
    <property type="entry name" value="LON domain-like"/>
    <property type="match status" value="1"/>
</dbReference>
<dbReference type="EMBL" id="JACJUU010000003">
    <property type="protein sequence ID" value="MBC2769597.1"/>
    <property type="molecule type" value="Genomic_DNA"/>
</dbReference>
<dbReference type="InterPro" id="IPR015947">
    <property type="entry name" value="PUA-like_sf"/>
</dbReference>
<dbReference type="InterPro" id="IPR046336">
    <property type="entry name" value="Lon_prtase_N_sf"/>
</dbReference>
<sequence>MTPLPLFPLARALFPDGVIHLRIFEVRYLDMIRRCLENNTGFGVVALTSGTEVRQPASRETFVSSGTLVTIEEVATPMTGLMQVRARGTQRFTLNTFEQKPGGLWTGNVTLHDPDPAIGIPQDLQDCADALGRVIADLQREGVPPEAMPVSAPYRLEDCGWVANRWAELLPLPPTQKAVLLETADPAERLDMLREVLIVKGVLP</sequence>
<gene>
    <name evidence="2" type="ORF">GTU67_06675</name>
</gene>
<evidence type="ECO:0000313" key="3">
    <source>
        <dbReference type="Proteomes" id="UP000545386"/>
    </source>
</evidence>
<feature type="domain" description="Lon N-terminal" evidence="1">
    <location>
        <begin position="1"/>
        <end position="201"/>
    </location>
</feature>
<dbReference type="InterPro" id="IPR003111">
    <property type="entry name" value="Lon_prtase_N"/>
</dbReference>
<dbReference type="AlphaFoldDB" id="A0A842HMQ4"/>
<dbReference type="PROSITE" id="PS51787">
    <property type="entry name" value="LON_N"/>
    <property type="match status" value="1"/>
</dbReference>
<proteinExistence type="predicted"/>
<name>A0A842HMQ4_9BURK</name>
<dbReference type="Gene3D" id="1.10.4060.10">
    <property type="entry name" value="BPP1347 like domain"/>
    <property type="match status" value="1"/>
</dbReference>
<dbReference type="Pfam" id="PF02190">
    <property type="entry name" value="LON_substr_bdg"/>
    <property type="match status" value="1"/>
</dbReference>
<dbReference type="SMART" id="SM00464">
    <property type="entry name" value="LON"/>
    <property type="match status" value="1"/>
</dbReference>
<dbReference type="Proteomes" id="UP000545386">
    <property type="component" value="Unassembled WGS sequence"/>
</dbReference>
<comment type="caution">
    <text evidence="2">The sequence shown here is derived from an EMBL/GenBank/DDBJ whole genome shotgun (WGS) entry which is preliminary data.</text>
</comment>
<dbReference type="PANTHER" id="PTHR46732:SF8">
    <property type="entry name" value="ATP-DEPENDENT PROTEASE LA (LON) DOMAIN PROTEIN"/>
    <property type="match status" value="1"/>
</dbReference>
<organism evidence="2 3">
    <name type="scientific">Pusillimonas minor</name>
    <dbReference type="NCBI Taxonomy" id="2697024"/>
    <lineage>
        <taxon>Bacteria</taxon>
        <taxon>Pseudomonadati</taxon>
        <taxon>Pseudomonadota</taxon>
        <taxon>Betaproteobacteria</taxon>
        <taxon>Burkholderiales</taxon>
        <taxon>Alcaligenaceae</taxon>
        <taxon>Pusillimonas</taxon>
    </lineage>
</organism>